<dbReference type="Proteomes" id="UP000287502">
    <property type="component" value="Chromosome"/>
</dbReference>
<reference evidence="1 2" key="1">
    <citation type="submission" date="2019-01" db="EMBL/GenBank/DDBJ databases">
        <title>Geovibrio thiophilus DSM 11263, complete genome.</title>
        <authorList>
            <person name="Spring S."/>
            <person name="Bunk B."/>
            <person name="Sproer C."/>
        </authorList>
    </citation>
    <scope>NUCLEOTIDE SEQUENCE [LARGE SCALE GENOMIC DNA]</scope>
    <source>
        <strain evidence="1 2">DSM 11263</strain>
    </source>
</reference>
<evidence type="ECO:0000313" key="1">
    <source>
        <dbReference type="EMBL" id="QAR32866.1"/>
    </source>
</evidence>
<dbReference type="KEGG" id="gtl:EP073_05440"/>
<accession>A0A3R5V0V9</accession>
<name>A0A3R5V0V9_9BACT</name>
<proteinExistence type="predicted"/>
<dbReference type="RefSeq" id="WP_128466152.1">
    <property type="nucleotide sequence ID" value="NZ_CP035108.1"/>
</dbReference>
<sequence length="92" mass="10846">MKFELIYTESYCRKAAKFLRKHPEIKELYAKTLTLLELNPSHNSLRLHKPEGKFSGLFSVSINMQYRICIEFFISDNKIIPVHIGSHDEVYK</sequence>
<organism evidence="1 2">
    <name type="scientific">Geovibrio thiophilus</name>
    <dbReference type="NCBI Taxonomy" id="139438"/>
    <lineage>
        <taxon>Bacteria</taxon>
        <taxon>Pseudomonadati</taxon>
        <taxon>Deferribacterota</taxon>
        <taxon>Deferribacteres</taxon>
        <taxon>Deferribacterales</taxon>
        <taxon>Geovibrionaceae</taxon>
        <taxon>Geovibrio</taxon>
    </lineage>
</organism>
<dbReference type="Gene3D" id="3.30.2310.20">
    <property type="entry name" value="RelE-like"/>
    <property type="match status" value="1"/>
</dbReference>
<dbReference type="InterPro" id="IPR035093">
    <property type="entry name" value="RelE/ParE_toxin_dom_sf"/>
</dbReference>
<dbReference type="OrthoDB" id="9798691at2"/>
<evidence type="ECO:0000313" key="2">
    <source>
        <dbReference type="Proteomes" id="UP000287502"/>
    </source>
</evidence>
<protein>
    <submittedName>
        <fullName evidence="1">Plasmid stabilization protein</fullName>
    </submittedName>
</protein>
<dbReference type="SUPFAM" id="SSF143011">
    <property type="entry name" value="RelE-like"/>
    <property type="match status" value="1"/>
</dbReference>
<gene>
    <name evidence="1" type="ORF">EP073_05440</name>
</gene>
<dbReference type="AlphaFoldDB" id="A0A3R5V0V9"/>
<keyword evidence="2" id="KW-1185">Reference proteome</keyword>
<dbReference type="EMBL" id="CP035108">
    <property type="protein sequence ID" value="QAR32866.1"/>
    <property type="molecule type" value="Genomic_DNA"/>
</dbReference>